<evidence type="ECO:0000313" key="1">
    <source>
        <dbReference type="EMBL" id="AKM09711.1"/>
    </source>
</evidence>
<dbReference type="KEGG" id="cna:AB433_06525"/>
<dbReference type="STRING" id="1348774.AB433_06525"/>
<keyword evidence="2" id="KW-1185">Reference proteome</keyword>
<dbReference type="PATRIC" id="fig|1348774.3.peg.1364"/>
<protein>
    <submittedName>
        <fullName evidence="1">Uncharacterized protein</fullName>
    </submittedName>
</protein>
<name>A0A0G3XGF2_9SPHN</name>
<evidence type="ECO:0000313" key="2">
    <source>
        <dbReference type="Proteomes" id="UP000035287"/>
    </source>
</evidence>
<organism evidence="1 2">
    <name type="scientific">Croceicoccus naphthovorans</name>
    <dbReference type="NCBI Taxonomy" id="1348774"/>
    <lineage>
        <taxon>Bacteria</taxon>
        <taxon>Pseudomonadati</taxon>
        <taxon>Pseudomonadota</taxon>
        <taxon>Alphaproteobacteria</taxon>
        <taxon>Sphingomonadales</taxon>
        <taxon>Erythrobacteraceae</taxon>
        <taxon>Croceicoccus</taxon>
    </lineage>
</organism>
<dbReference type="AlphaFoldDB" id="A0A0G3XGF2"/>
<proteinExistence type="predicted"/>
<dbReference type="EMBL" id="CP011770">
    <property type="protein sequence ID" value="AKM09711.1"/>
    <property type="molecule type" value="Genomic_DNA"/>
</dbReference>
<accession>A0A0G3XGF2</accession>
<reference evidence="1 2" key="1">
    <citation type="submission" date="2015-06" db="EMBL/GenBank/DDBJ databases">
        <authorList>
            <person name="Zeng Y."/>
            <person name="Huang Y."/>
        </authorList>
    </citation>
    <scope>NUCLEOTIDE SEQUENCE [LARGE SCALE GENOMIC DNA]</scope>
    <source>
        <strain evidence="1 2">PQ-2</strain>
    </source>
</reference>
<gene>
    <name evidence="1" type="ORF">AB433_06525</name>
</gene>
<sequence length="233" mass="25410">MPDPTVQALAHIADRMLRDMGDHSIAQRMQGEVSRLRDSAATLDDLRKTRSPYDTPSAHVMKIGKASKKFDSEITAMIQRATDLYRAGTRDIEARIAAKVNLKQNEYAQEVRARFFGMDGKARAAFIKDMVDNNDGPLLAAIVEASPTLSGITAEQSAAYKKMILSRHAGAEIDEQARLDEVLDAVSTASRSAGNFAKGLTDPRQLARIEREAAEADAANEAFNQAMQSESGI</sequence>
<dbReference type="Proteomes" id="UP000035287">
    <property type="component" value="Chromosome"/>
</dbReference>